<evidence type="ECO:0000313" key="2">
    <source>
        <dbReference type="Proteomes" id="UP001059596"/>
    </source>
</evidence>
<comment type="caution">
    <text evidence="1">The sequence shown here is derived from an EMBL/GenBank/DDBJ whole genome shotgun (WGS) entry which is preliminary data.</text>
</comment>
<dbReference type="Proteomes" id="UP001059596">
    <property type="component" value="Unassembled WGS sequence"/>
</dbReference>
<reference evidence="1" key="1">
    <citation type="journal article" date="2023" name="Genome Biol. Evol.">
        <title>Long-read-based Genome Assembly of Drosophila gunungcola Reveals Fewer Chemosensory Genes in Flower-breeding Species.</title>
        <authorList>
            <person name="Negi A."/>
            <person name="Liao B.Y."/>
            <person name="Yeh S.D."/>
        </authorList>
    </citation>
    <scope>NUCLEOTIDE SEQUENCE</scope>
    <source>
        <strain evidence="1">Sukarami</strain>
    </source>
</reference>
<name>A0A9P9YIK9_9MUSC</name>
<proteinExistence type="predicted"/>
<organism evidence="1 2">
    <name type="scientific">Drosophila gunungcola</name>
    <name type="common">fruit fly</name>
    <dbReference type="NCBI Taxonomy" id="103775"/>
    <lineage>
        <taxon>Eukaryota</taxon>
        <taxon>Metazoa</taxon>
        <taxon>Ecdysozoa</taxon>
        <taxon>Arthropoda</taxon>
        <taxon>Hexapoda</taxon>
        <taxon>Insecta</taxon>
        <taxon>Pterygota</taxon>
        <taxon>Neoptera</taxon>
        <taxon>Endopterygota</taxon>
        <taxon>Diptera</taxon>
        <taxon>Brachycera</taxon>
        <taxon>Muscomorpha</taxon>
        <taxon>Ephydroidea</taxon>
        <taxon>Drosophilidae</taxon>
        <taxon>Drosophila</taxon>
        <taxon>Sophophora</taxon>
    </lineage>
</organism>
<dbReference type="AlphaFoldDB" id="A0A9P9YIK9"/>
<accession>A0A9P9YIK9</accession>
<evidence type="ECO:0000313" key="1">
    <source>
        <dbReference type="EMBL" id="KAI8037259.1"/>
    </source>
</evidence>
<sequence>MRVDLVLAVDLVQPLDVRHGGVEAQRQSLQSVALLDLHLQRVLVAPQAGVAVGSPGQWEQVLELVVVVGGTGEDVLHVVGVHVLQIVKLLSPAEESTGALIILFFWKGISRVGGDLRIASHCSSWLAWRGVLAQI</sequence>
<gene>
    <name evidence="1" type="ORF">M5D96_010010</name>
</gene>
<protein>
    <submittedName>
        <fullName evidence="1">Uncharacterized protein</fullName>
    </submittedName>
</protein>
<keyword evidence="2" id="KW-1185">Reference proteome</keyword>
<dbReference type="EMBL" id="JAMKOV010000013">
    <property type="protein sequence ID" value="KAI8037259.1"/>
    <property type="molecule type" value="Genomic_DNA"/>
</dbReference>